<dbReference type="GO" id="GO:0000976">
    <property type="term" value="F:transcription cis-regulatory region binding"/>
    <property type="evidence" value="ECO:0007669"/>
    <property type="project" value="TreeGrafter"/>
</dbReference>
<dbReference type="Proteomes" id="UP000004263">
    <property type="component" value="Unassembled WGS sequence"/>
</dbReference>
<keyword evidence="2" id="KW-0238">DNA-binding</keyword>
<dbReference type="InterPro" id="IPR032687">
    <property type="entry name" value="AraC-type_N"/>
</dbReference>
<evidence type="ECO:0000313" key="6">
    <source>
        <dbReference type="Proteomes" id="UP000004263"/>
    </source>
</evidence>
<evidence type="ECO:0000256" key="2">
    <source>
        <dbReference type="ARBA" id="ARBA00023125"/>
    </source>
</evidence>
<dbReference type="Gene3D" id="1.10.10.60">
    <property type="entry name" value="Homeodomain-like"/>
    <property type="match status" value="1"/>
</dbReference>
<name>Q1N5E6_9GAMM</name>
<dbReference type="SMART" id="SM00342">
    <property type="entry name" value="HTH_ARAC"/>
    <property type="match status" value="1"/>
</dbReference>
<dbReference type="PROSITE" id="PS01124">
    <property type="entry name" value="HTH_ARAC_FAMILY_2"/>
    <property type="match status" value="1"/>
</dbReference>
<keyword evidence="3" id="KW-0804">Transcription</keyword>
<dbReference type="PANTHER" id="PTHR47894">
    <property type="entry name" value="HTH-TYPE TRANSCRIPTIONAL REGULATOR GADX"/>
    <property type="match status" value="1"/>
</dbReference>
<dbReference type="SUPFAM" id="SSF46689">
    <property type="entry name" value="Homeodomain-like"/>
    <property type="match status" value="1"/>
</dbReference>
<dbReference type="InterPro" id="IPR009057">
    <property type="entry name" value="Homeodomain-like_sf"/>
</dbReference>
<gene>
    <name evidence="5" type="ORF">RED65_00395</name>
</gene>
<dbReference type="EMBL" id="AAQH01000002">
    <property type="protein sequence ID" value="EAT13173.1"/>
    <property type="molecule type" value="Genomic_DNA"/>
</dbReference>
<dbReference type="GO" id="GO:0003700">
    <property type="term" value="F:DNA-binding transcription factor activity"/>
    <property type="evidence" value="ECO:0007669"/>
    <property type="project" value="InterPro"/>
</dbReference>
<comment type="caution">
    <text evidence="5">The sequence shown here is derived from an EMBL/GenBank/DDBJ whole genome shotgun (WGS) entry which is preliminary data.</text>
</comment>
<dbReference type="GO" id="GO:0005829">
    <property type="term" value="C:cytosol"/>
    <property type="evidence" value="ECO:0007669"/>
    <property type="project" value="TreeGrafter"/>
</dbReference>
<accession>Q1N5E6</accession>
<dbReference type="HOGENOM" id="CLU_047522_1_1_6"/>
<dbReference type="InterPro" id="IPR018060">
    <property type="entry name" value="HTH_AraC"/>
</dbReference>
<reference evidence="5 6" key="1">
    <citation type="submission" date="2006-03" db="EMBL/GenBank/DDBJ databases">
        <authorList>
            <person name="Pinhassi J."/>
            <person name="Pedros-Alio C."/>
            <person name="Ferriera S."/>
            <person name="Johnson J."/>
            <person name="Kravitz S."/>
            <person name="Halpern A."/>
            <person name="Remington K."/>
            <person name="Beeson K."/>
            <person name="Tran B."/>
            <person name="Rogers Y.-H."/>
            <person name="Friedman R."/>
            <person name="Venter J.C."/>
        </authorList>
    </citation>
    <scope>NUCLEOTIDE SEQUENCE [LARGE SCALE GENOMIC DNA]</scope>
    <source>
        <strain evidence="5 6">RED65</strain>
    </source>
</reference>
<proteinExistence type="predicted"/>
<dbReference type="RefSeq" id="WP_007017559.1">
    <property type="nucleotide sequence ID" value="NZ_CH724114.1"/>
</dbReference>
<dbReference type="PANTHER" id="PTHR47894:SF1">
    <property type="entry name" value="HTH-TYPE TRANSCRIPTIONAL REGULATOR VQSM"/>
    <property type="match status" value="1"/>
</dbReference>
<evidence type="ECO:0000259" key="4">
    <source>
        <dbReference type="PROSITE" id="PS01124"/>
    </source>
</evidence>
<protein>
    <submittedName>
        <fullName evidence="5">Putative transcriptional regulator (AraC family) protein</fullName>
    </submittedName>
</protein>
<dbReference type="STRING" id="207949.RED65_00395"/>
<dbReference type="OrthoDB" id="5722175at2"/>
<evidence type="ECO:0000256" key="3">
    <source>
        <dbReference type="ARBA" id="ARBA00023163"/>
    </source>
</evidence>
<keyword evidence="6" id="KW-1185">Reference proteome</keyword>
<feature type="domain" description="HTH araC/xylS-type" evidence="4">
    <location>
        <begin position="230"/>
        <end position="328"/>
    </location>
</feature>
<evidence type="ECO:0000313" key="5">
    <source>
        <dbReference type="EMBL" id="EAT13173.1"/>
    </source>
</evidence>
<sequence length="340" mass="38951">MKDSAYLLRLVHEAMVSMGLDTATIYSQVGVKDKHVNALDARFKHNATHQFWAAAERVTDNAHIGLNVAENLPPYRGQVLEYLFLSSPTFGDGLKRALNYQRLISDVFQSYLDVKDSTASLVIDTPLGKDLSHHYIVCLTYGVWQFFCWITRNQFQLKRMDFMFDAFGYEAEYQRVFGCEIRFNQPNTTMVFDSCALSVESDHAQPELLKLHEQLASEQVAKLEQQDLIHDVQRVLGELLDSQAITLDAVAERLGMTQRYLRSALSQAGTTFNQVVAEYRCMLAKHLLMKTNETIDQIVYLTGFSEPSTFYRAFKRWTGLTPLDYRKQAKVQRKSMAVID</sequence>
<evidence type="ECO:0000256" key="1">
    <source>
        <dbReference type="ARBA" id="ARBA00023015"/>
    </source>
</evidence>
<dbReference type="AlphaFoldDB" id="Q1N5E6"/>
<dbReference type="Pfam" id="PF12625">
    <property type="entry name" value="Arabinose_bd"/>
    <property type="match status" value="1"/>
</dbReference>
<keyword evidence="1" id="KW-0805">Transcription regulation</keyword>
<dbReference type="Pfam" id="PF12833">
    <property type="entry name" value="HTH_18"/>
    <property type="match status" value="1"/>
</dbReference>
<organism evidence="5 6">
    <name type="scientific">Bermanella marisrubri</name>
    <dbReference type="NCBI Taxonomy" id="207949"/>
    <lineage>
        <taxon>Bacteria</taxon>
        <taxon>Pseudomonadati</taxon>
        <taxon>Pseudomonadota</taxon>
        <taxon>Gammaproteobacteria</taxon>
        <taxon>Oceanospirillales</taxon>
        <taxon>Oceanospirillaceae</taxon>
        <taxon>Bermanella</taxon>
    </lineage>
</organism>